<dbReference type="InterPro" id="IPR036291">
    <property type="entry name" value="NAD(P)-bd_dom_sf"/>
</dbReference>
<protein>
    <submittedName>
        <fullName evidence="5">Hydroxyacid dehydrogenase</fullName>
    </submittedName>
</protein>
<dbReference type="SUPFAM" id="SSF52283">
    <property type="entry name" value="Formate/glycerate dehydrogenase catalytic domain-like"/>
    <property type="match status" value="1"/>
</dbReference>
<dbReference type="PANTHER" id="PTHR42789">
    <property type="entry name" value="D-ISOMER SPECIFIC 2-HYDROXYACID DEHYDROGENASE FAMILY PROTEIN (AFU_ORTHOLOGUE AFUA_6G10090)"/>
    <property type="match status" value="1"/>
</dbReference>
<dbReference type="SUPFAM" id="SSF51735">
    <property type="entry name" value="NAD(P)-binding Rossmann-fold domains"/>
    <property type="match status" value="1"/>
</dbReference>
<dbReference type="CDD" id="cd12167">
    <property type="entry name" value="2-Hacid_dh_8"/>
    <property type="match status" value="1"/>
</dbReference>
<sequence length="331" mass="35366">MGVQIAVLPKPSTQKRIFGPAHWEQLEAIGTVVRNTVEGPLQPEVVIPVIRGADVVVTSWGCAALTAELLEAAPNLRGVIHAAGTVKGIVTPDVWERGIRVSSGNGPLGIGVAETALGMTIASLKNMWRLTQTTRDGEWGAGRNAVRELYGITVGVVGAGKAGSHYIRLLRQFQVDLLVFDPVLTAEEAAALGARKASLEELLAASDVVSIHAPSLPATHKMFNRERLALMKDDAILINTARGALIDEAALVDELKRGRLFACLDVTDPEPPAPDHPLRSLPNCVLTPHIAGAVSNGIKRIGQFTIDEIKRLLADQPFEGEVKREQLSVLA</sequence>
<evidence type="ECO:0000259" key="4">
    <source>
        <dbReference type="Pfam" id="PF02826"/>
    </source>
</evidence>
<evidence type="ECO:0000256" key="2">
    <source>
        <dbReference type="ARBA" id="ARBA00023002"/>
    </source>
</evidence>
<comment type="caution">
    <text evidence="5">The sequence shown here is derived from an EMBL/GenBank/DDBJ whole genome shotgun (WGS) entry which is preliminary data.</text>
</comment>
<dbReference type="PROSITE" id="PS00671">
    <property type="entry name" value="D_2_HYDROXYACID_DH_3"/>
    <property type="match status" value="1"/>
</dbReference>
<evidence type="ECO:0000313" key="6">
    <source>
        <dbReference type="Proteomes" id="UP001589619"/>
    </source>
</evidence>
<dbReference type="RefSeq" id="WP_344900897.1">
    <property type="nucleotide sequence ID" value="NZ_BAAAYO010000001.1"/>
</dbReference>
<reference evidence="5 6" key="1">
    <citation type="submission" date="2024-09" db="EMBL/GenBank/DDBJ databases">
        <authorList>
            <person name="Sun Q."/>
            <person name="Mori K."/>
        </authorList>
    </citation>
    <scope>NUCLEOTIDE SEQUENCE [LARGE SCALE GENOMIC DNA]</scope>
    <source>
        <strain evidence="5 6">JCM 12520</strain>
    </source>
</reference>
<accession>A0ABV5VZ74</accession>
<dbReference type="InterPro" id="IPR050857">
    <property type="entry name" value="D-2-hydroxyacid_DH"/>
</dbReference>
<dbReference type="InterPro" id="IPR006140">
    <property type="entry name" value="D-isomer_DH_NAD-bd"/>
</dbReference>
<evidence type="ECO:0000256" key="1">
    <source>
        <dbReference type="ARBA" id="ARBA00005854"/>
    </source>
</evidence>
<dbReference type="Gene3D" id="3.40.50.720">
    <property type="entry name" value="NAD(P)-binding Rossmann-like Domain"/>
    <property type="match status" value="2"/>
</dbReference>
<gene>
    <name evidence="5" type="ORF">ACFFNY_18735</name>
</gene>
<comment type="similarity">
    <text evidence="1">Belongs to the D-isomer specific 2-hydroxyacid dehydrogenase family.</text>
</comment>
<evidence type="ECO:0000313" key="5">
    <source>
        <dbReference type="EMBL" id="MFB9753609.1"/>
    </source>
</evidence>
<dbReference type="PROSITE" id="PS00670">
    <property type="entry name" value="D_2_HYDROXYACID_DH_2"/>
    <property type="match status" value="1"/>
</dbReference>
<name>A0ABV5VZ74_9BACL</name>
<dbReference type="InterPro" id="IPR029753">
    <property type="entry name" value="D-isomer_DH_CS"/>
</dbReference>
<organism evidence="5 6">
    <name type="scientific">Paenibacillus hodogayensis</name>
    <dbReference type="NCBI Taxonomy" id="279208"/>
    <lineage>
        <taxon>Bacteria</taxon>
        <taxon>Bacillati</taxon>
        <taxon>Bacillota</taxon>
        <taxon>Bacilli</taxon>
        <taxon>Bacillales</taxon>
        <taxon>Paenibacillaceae</taxon>
        <taxon>Paenibacillus</taxon>
    </lineage>
</organism>
<dbReference type="EMBL" id="JBHMAG010000012">
    <property type="protein sequence ID" value="MFB9753609.1"/>
    <property type="molecule type" value="Genomic_DNA"/>
</dbReference>
<keyword evidence="6" id="KW-1185">Reference proteome</keyword>
<dbReference type="PANTHER" id="PTHR42789:SF1">
    <property type="entry name" value="D-ISOMER SPECIFIC 2-HYDROXYACID DEHYDROGENASE FAMILY PROTEIN (AFU_ORTHOLOGUE AFUA_6G10090)"/>
    <property type="match status" value="1"/>
</dbReference>
<feature type="domain" description="D-isomer specific 2-hydroxyacid dehydrogenase NAD-binding" evidence="4">
    <location>
        <begin position="118"/>
        <end position="291"/>
    </location>
</feature>
<proteinExistence type="inferred from homology"/>
<evidence type="ECO:0000256" key="3">
    <source>
        <dbReference type="ARBA" id="ARBA00023027"/>
    </source>
</evidence>
<dbReference type="Proteomes" id="UP001589619">
    <property type="component" value="Unassembled WGS sequence"/>
</dbReference>
<keyword evidence="3" id="KW-0520">NAD</keyword>
<keyword evidence="2" id="KW-0560">Oxidoreductase</keyword>
<dbReference type="Pfam" id="PF02826">
    <property type="entry name" value="2-Hacid_dh_C"/>
    <property type="match status" value="1"/>
</dbReference>